<feature type="region of interest" description="Disordered" evidence="1">
    <location>
        <begin position="229"/>
        <end position="260"/>
    </location>
</feature>
<organism evidence="3 4">
    <name type="scientific">Bactrocera dorsalis</name>
    <name type="common">Oriental fruit fly</name>
    <name type="synonym">Dacus dorsalis</name>
    <dbReference type="NCBI Taxonomy" id="27457"/>
    <lineage>
        <taxon>Eukaryota</taxon>
        <taxon>Metazoa</taxon>
        <taxon>Ecdysozoa</taxon>
        <taxon>Arthropoda</taxon>
        <taxon>Hexapoda</taxon>
        <taxon>Insecta</taxon>
        <taxon>Pterygota</taxon>
        <taxon>Neoptera</taxon>
        <taxon>Endopterygota</taxon>
        <taxon>Diptera</taxon>
        <taxon>Brachycera</taxon>
        <taxon>Muscomorpha</taxon>
        <taxon>Tephritoidea</taxon>
        <taxon>Tephritidae</taxon>
        <taxon>Bactrocera</taxon>
        <taxon>Bactrocera</taxon>
    </lineage>
</organism>
<dbReference type="Proteomes" id="UP001652620">
    <property type="component" value="Chromosome 3"/>
</dbReference>
<evidence type="ECO:0000256" key="1">
    <source>
        <dbReference type="SAM" id="MobiDB-lite"/>
    </source>
</evidence>
<proteinExistence type="predicted"/>
<reference evidence="4" key="1">
    <citation type="submission" date="2025-08" db="UniProtKB">
        <authorList>
            <consortium name="RefSeq"/>
        </authorList>
    </citation>
    <scope>IDENTIFICATION</scope>
    <source>
        <tissue evidence="4">Adult</tissue>
    </source>
</reference>
<sequence length="260" mass="28816">MRGDGKAVTYAQTVKRKSGQLTPQEPAVKGIRMAVLPQNYPAESLESEQLTVLQNLLMEEVFRDDEYAASFLGVEFKGGMLQVDYMDESFADWLREFTPRLGGWTGPVLCAKRAEDLPVMHRMTVFLPPSDDKPYAVRPTGRERYVRAESFRCFTGSTWWSRGRTNPLPQGARRTSGSGSKQETTVANKVVERMQVYDLAKQPGVSRAEQTALVATADVPDAQEVELPSTQELLEGLGDHVDHSANDGGDVDMPPLEPLP</sequence>
<dbReference type="GeneID" id="125777606"/>
<protein>
    <submittedName>
        <fullName evidence="4">Uncharacterized protein LOC125777606</fullName>
    </submittedName>
</protein>
<dbReference type="Pfam" id="PF16012">
    <property type="entry name" value="DUF4780"/>
    <property type="match status" value="1"/>
</dbReference>
<name>A0ABM3JHF3_BACDO</name>
<feature type="domain" description="DUF4780" evidence="2">
    <location>
        <begin position="29"/>
        <end position="134"/>
    </location>
</feature>
<evidence type="ECO:0000259" key="2">
    <source>
        <dbReference type="Pfam" id="PF16012"/>
    </source>
</evidence>
<evidence type="ECO:0000313" key="4">
    <source>
        <dbReference type="RefSeq" id="XP_049308649.1"/>
    </source>
</evidence>
<gene>
    <name evidence="4" type="primary">LOC125777606</name>
</gene>
<feature type="region of interest" description="Disordered" evidence="1">
    <location>
        <begin position="164"/>
        <end position="184"/>
    </location>
</feature>
<accession>A0ABM3JHF3</accession>
<dbReference type="RefSeq" id="XP_049308649.1">
    <property type="nucleotide sequence ID" value="XM_049452692.1"/>
</dbReference>
<dbReference type="InterPro" id="IPR031961">
    <property type="entry name" value="DUF4780"/>
</dbReference>
<evidence type="ECO:0000313" key="3">
    <source>
        <dbReference type="Proteomes" id="UP001652620"/>
    </source>
</evidence>
<keyword evidence="3" id="KW-1185">Reference proteome</keyword>